<proteinExistence type="inferred from homology"/>
<evidence type="ECO:0000313" key="4">
    <source>
        <dbReference type="EMBL" id="PPS01122.1"/>
    </source>
</evidence>
<dbReference type="InterPro" id="IPR029688">
    <property type="entry name" value="ICR"/>
</dbReference>
<feature type="region of interest" description="Disordered" evidence="3">
    <location>
        <begin position="1"/>
        <end position="52"/>
    </location>
</feature>
<dbReference type="OrthoDB" id="782896at2759"/>
<dbReference type="EMBL" id="KZ665166">
    <property type="protein sequence ID" value="PPS01122.1"/>
    <property type="molecule type" value="Genomic_DNA"/>
</dbReference>
<keyword evidence="2" id="KW-0175">Coiled coil</keyword>
<name>A0A2P5XCS9_GOSBA</name>
<dbReference type="AlphaFoldDB" id="A0A2P5XCS9"/>
<gene>
    <name evidence="4" type="ORF">GOBAR_AA19544</name>
</gene>
<comment type="similarity">
    <text evidence="1">Belongs to the ICR family.</text>
</comment>
<dbReference type="PANTHER" id="PTHR34224">
    <property type="entry name" value="INTERACTOR OF CONSTITUTIVE ACTIVE ROPS 2, CHLOROPLASTIC-RELATED"/>
    <property type="match status" value="1"/>
</dbReference>
<accession>A0A2P5XCS9</accession>
<dbReference type="PANTHER" id="PTHR34224:SF2">
    <property type="entry name" value="INTERACTOR OF CONSTITUTIVE ACTIVE ROPS 4"/>
    <property type="match status" value="1"/>
</dbReference>
<sequence length="194" mass="22249">MPQRQYPRGTHQVRPSSSNSEPLHHRPIIDRSSPKLGYRRSPRGATQSDLLNQKKLGTHIVDLESQLRQAQEELKNLKDQLASAEAAKKKAQQELENKTKKPKARETVEHKKQPRSRPSNTSHADEVLKINLEDQATILLPDEVCIQHMKQQGDDYVAQVMRMKYREVDQAKPSAHEVCMQMLKHITAIVFHSV</sequence>
<evidence type="ECO:0000256" key="3">
    <source>
        <dbReference type="SAM" id="MobiDB-lite"/>
    </source>
</evidence>
<evidence type="ECO:0000256" key="1">
    <source>
        <dbReference type="ARBA" id="ARBA00009778"/>
    </source>
</evidence>
<feature type="region of interest" description="Disordered" evidence="3">
    <location>
        <begin position="84"/>
        <end position="124"/>
    </location>
</feature>
<feature type="compositionally biased region" description="Basic and acidic residues" evidence="3">
    <location>
        <begin position="86"/>
        <end position="111"/>
    </location>
</feature>
<organism evidence="4 5">
    <name type="scientific">Gossypium barbadense</name>
    <name type="common">Sea Island cotton</name>
    <name type="synonym">Hibiscus barbadensis</name>
    <dbReference type="NCBI Taxonomy" id="3634"/>
    <lineage>
        <taxon>Eukaryota</taxon>
        <taxon>Viridiplantae</taxon>
        <taxon>Streptophyta</taxon>
        <taxon>Embryophyta</taxon>
        <taxon>Tracheophyta</taxon>
        <taxon>Spermatophyta</taxon>
        <taxon>Magnoliopsida</taxon>
        <taxon>eudicotyledons</taxon>
        <taxon>Gunneridae</taxon>
        <taxon>Pentapetalae</taxon>
        <taxon>rosids</taxon>
        <taxon>malvids</taxon>
        <taxon>Malvales</taxon>
        <taxon>Malvaceae</taxon>
        <taxon>Malvoideae</taxon>
        <taxon>Gossypium</taxon>
    </lineage>
</organism>
<evidence type="ECO:0000256" key="2">
    <source>
        <dbReference type="ARBA" id="ARBA00023054"/>
    </source>
</evidence>
<reference evidence="4 5" key="1">
    <citation type="submission" date="2015-01" db="EMBL/GenBank/DDBJ databases">
        <title>Genome of allotetraploid Gossypium barbadense reveals genomic plasticity and fiber elongation in cotton evolution.</title>
        <authorList>
            <person name="Chen X."/>
            <person name="Liu X."/>
            <person name="Zhao B."/>
            <person name="Zheng H."/>
            <person name="Hu Y."/>
            <person name="Lu G."/>
            <person name="Yang C."/>
            <person name="Chen J."/>
            <person name="Shan C."/>
            <person name="Zhang L."/>
            <person name="Zhou Y."/>
            <person name="Wang L."/>
            <person name="Guo W."/>
            <person name="Bai Y."/>
            <person name="Ruan J."/>
            <person name="Shangguan X."/>
            <person name="Mao Y."/>
            <person name="Jiang J."/>
            <person name="Zhu Y."/>
            <person name="Lei J."/>
            <person name="Kang H."/>
            <person name="Chen S."/>
            <person name="He X."/>
            <person name="Wang R."/>
            <person name="Wang Y."/>
            <person name="Chen J."/>
            <person name="Wang L."/>
            <person name="Yu S."/>
            <person name="Wang B."/>
            <person name="Wei J."/>
            <person name="Song S."/>
            <person name="Lu X."/>
            <person name="Gao Z."/>
            <person name="Gu W."/>
            <person name="Deng X."/>
            <person name="Ma D."/>
            <person name="Wang S."/>
            <person name="Liang W."/>
            <person name="Fang L."/>
            <person name="Cai C."/>
            <person name="Zhu X."/>
            <person name="Zhou B."/>
            <person name="Zhang Y."/>
            <person name="Chen Z."/>
            <person name="Xu S."/>
            <person name="Zhu R."/>
            <person name="Wang S."/>
            <person name="Zhang T."/>
            <person name="Zhao G."/>
        </authorList>
    </citation>
    <scope>NUCLEOTIDE SEQUENCE [LARGE SCALE GENOMIC DNA]</scope>
    <source>
        <strain evidence="5">cv. Xinhai21</strain>
        <tissue evidence="4">Leaf</tissue>
    </source>
</reference>
<evidence type="ECO:0000313" key="5">
    <source>
        <dbReference type="Proteomes" id="UP000239757"/>
    </source>
</evidence>
<feature type="compositionally biased region" description="Basic and acidic residues" evidence="3">
    <location>
        <begin position="22"/>
        <end position="33"/>
    </location>
</feature>
<dbReference type="Proteomes" id="UP000239757">
    <property type="component" value="Unassembled WGS sequence"/>
</dbReference>
<protein>
    <submittedName>
        <fullName evidence="4">Uncharacterized protein</fullName>
    </submittedName>
</protein>